<dbReference type="Gene3D" id="3.40.50.300">
    <property type="entry name" value="P-loop containing nucleotide triphosphate hydrolases"/>
    <property type="match status" value="1"/>
</dbReference>
<dbReference type="GO" id="GO:0019079">
    <property type="term" value="P:viral genome replication"/>
    <property type="evidence" value="ECO:0007669"/>
    <property type="project" value="InterPro"/>
</dbReference>
<dbReference type="GO" id="GO:0005524">
    <property type="term" value="F:ATP binding"/>
    <property type="evidence" value="ECO:0007669"/>
    <property type="project" value="UniProtKB-KW"/>
</dbReference>
<dbReference type="PROSITE" id="PS51206">
    <property type="entry name" value="SF3_HELICASE_1"/>
    <property type="match status" value="1"/>
</dbReference>
<feature type="domain" description="SF3 helicase" evidence="4">
    <location>
        <begin position="433"/>
        <end position="597"/>
    </location>
</feature>
<evidence type="ECO:0000256" key="1">
    <source>
        <dbReference type="ARBA" id="ARBA00022741"/>
    </source>
</evidence>
<evidence type="ECO:0000313" key="5">
    <source>
        <dbReference type="EMBL" id="OON14023.1"/>
    </source>
</evidence>
<sequence>MAGSDQLAAALAGGKASTYDTPSVPTVLPASLHQQLQHAQLQQLVAAANAIQAAQSGGNAVQTQQAQPVITAQLLQQLAIQQAQRSIKKIVHGAPLISPLALGMDDQAQGSPVYGGNPPSPTLSFEHWVEQQNHQPPSPDLFIDTAVDEEFWTSHQDNPAEADTVPVVQTPPTQYRPPMLDLSNLWHSKRRQLFSPEPSTQDNNKLWTFVYRGQPPRFERGTRANCLYVDHGDHYHFVFECCPQNKTRTIQRLIESGNLDRRQSMSIMATVQPVINWNHFAAYLVRAAQTPICCVGKKLEHLRDDLYMVPRERKDCATLLRDDRDSKQKHNNINGKRRRELMKGLIEAYDARSYNEFYMAMSCEDRDDIYDEYGPQWKETAEHSINNYIAGMLAKQLAMRFEEVLMGNFHNRECQHPADTLDGERWLDQLMWVNRIDKKQFLIDLTQIMNKAYKRKNAFVIEGPTTTGKTLFVKLIAENYIYGTVQRSGDHSQFFLMNLLNKSLGLMEEPRITQLTVNDFKELLGGNPFDIHVKHQKDERLQRLPVLITTNNNLVYYVLDPDGKAILERCFYYKFVVKELLFTLTDRWDWVKPFYDLFWSLFGLHPTKWDKVEHIKEFIENNPDKLAEHGQILLKGWNDGEKYQSQMEKVMHFFDTYMITSTFGRARLRNLLKKNATSVPNPTPYLDTLWEMSKNNPDIQPYTGDKIDWLETRRKRYRRPQPIVELPAENTEETDSVPPPRTTIKPEEHETKPTTATTTATTTTVAPKKDQEEPETVSIMETKRQRLDTQEDESYGSNLAVAKHAQSLFGIHYYKTDVTIIRKQHLTLAQYKPADTGITQYYVTCIPYQIFQFWTVNKSGDNFRDPLANLVKVYDYIHYNSGSICTQCNVALWQNRGKIPANQISTLRGPSSYNTSGEDNTRHFYRRRGEEFIGTI</sequence>
<keyword evidence="1" id="KW-0547">Nucleotide-binding</keyword>
<evidence type="ECO:0000313" key="6">
    <source>
        <dbReference type="Proteomes" id="UP000243686"/>
    </source>
</evidence>
<proteinExistence type="predicted"/>
<organism evidence="5 6">
    <name type="scientific">Opisthorchis viverrini</name>
    <name type="common">Southeast Asian liver fluke</name>
    <dbReference type="NCBI Taxonomy" id="6198"/>
    <lineage>
        <taxon>Eukaryota</taxon>
        <taxon>Metazoa</taxon>
        <taxon>Spiralia</taxon>
        <taxon>Lophotrochozoa</taxon>
        <taxon>Platyhelminthes</taxon>
        <taxon>Trematoda</taxon>
        <taxon>Digenea</taxon>
        <taxon>Opisthorchiida</taxon>
        <taxon>Opisthorchiata</taxon>
        <taxon>Opisthorchiidae</taxon>
        <taxon>Opisthorchis</taxon>
    </lineage>
</organism>
<dbReference type="InterPro" id="IPR001257">
    <property type="entry name" value="Parvovirus_NS1_helicase"/>
</dbReference>
<evidence type="ECO:0000259" key="4">
    <source>
        <dbReference type="PROSITE" id="PS51206"/>
    </source>
</evidence>
<protein>
    <recommendedName>
        <fullName evidence="4">SF3 helicase domain-containing protein</fullName>
    </recommendedName>
</protein>
<dbReference type="AlphaFoldDB" id="A0A1S8WIB3"/>
<dbReference type="Pfam" id="PF01057">
    <property type="entry name" value="Parvo_NS1"/>
    <property type="match status" value="1"/>
</dbReference>
<dbReference type="InterPro" id="IPR014015">
    <property type="entry name" value="Helicase_SF3_DNA-vir"/>
</dbReference>
<dbReference type="EMBL" id="KV906935">
    <property type="protein sequence ID" value="OON14023.1"/>
    <property type="molecule type" value="Genomic_DNA"/>
</dbReference>
<evidence type="ECO:0000256" key="2">
    <source>
        <dbReference type="ARBA" id="ARBA00022840"/>
    </source>
</evidence>
<reference evidence="5 6" key="1">
    <citation type="submission" date="2015-03" db="EMBL/GenBank/DDBJ databases">
        <title>Draft genome of the nematode, Opisthorchis viverrini.</title>
        <authorList>
            <person name="Mitreva M."/>
        </authorList>
    </citation>
    <scope>NUCLEOTIDE SEQUENCE [LARGE SCALE GENOMIC DNA]</scope>
    <source>
        <strain evidence="5">Khon Kaen</strain>
    </source>
</reference>
<feature type="region of interest" description="Disordered" evidence="3">
    <location>
        <begin position="722"/>
        <end position="777"/>
    </location>
</feature>
<dbReference type="InterPro" id="IPR027417">
    <property type="entry name" value="P-loop_NTPase"/>
</dbReference>
<dbReference type="SUPFAM" id="SSF52540">
    <property type="entry name" value="P-loop containing nucleoside triphosphate hydrolases"/>
    <property type="match status" value="1"/>
</dbReference>
<accession>A0A1S8WIB3</accession>
<name>A0A1S8WIB3_OPIVI</name>
<keyword evidence="2" id="KW-0067">ATP-binding</keyword>
<feature type="compositionally biased region" description="Low complexity" evidence="3">
    <location>
        <begin position="753"/>
        <end position="766"/>
    </location>
</feature>
<evidence type="ECO:0000256" key="3">
    <source>
        <dbReference type="SAM" id="MobiDB-lite"/>
    </source>
</evidence>
<dbReference type="Proteomes" id="UP000243686">
    <property type="component" value="Unassembled WGS sequence"/>
</dbReference>
<gene>
    <name evidence="5" type="ORF">X801_10190</name>
</gene>
<keyword evidence="6" id="KW-1185">Reference proteome</keyword>